<organism evidence="1">
    <name type="scientific">Cacopsylla melanoneura</name>
    <dbReference type="NCBI Taxonomy" id="428564"/>
    <lineage>
        <taxon>Eukaryota</taxon>
        <taxon>Metazoa</taxon>
        <taxon>Ecdysozoa</taxon>
        <taxon>Arthropoda</taxon>
        <taxon>Hexapoda</taxon>
        <taxon>Insecta</taxon>
        <taxon>Pterygota</taxon>
        <taxon>Neoptera</taxon>
        <taxon>Paraneoptera</taxon>
        <taxon>Hemiptera</taxon>
        <taxon>Sternorrhyncha</taxon>
        <taxon>Psylloidea</taxon>
        <taxon>Psyllidae</taxon>
        <taxon>Psyllinae</taxon>
        <taxon>Cacopsylla</taxon>
    </lineage>
</organism>
<accession>A0A8D8SNK1</accession>
<protein>
    <submittedName>
        <fullName evidence="1">Uncharacterized protein</fullName>
    </submittedName>
</protein>
<reference evidence="1" key="1">
    <citation type="submission" date="2021-05" db="EMBL/GenBank/DDBJ databases">
        <authorList>
            <person name="Alioto T."/>
            <person name="Alioto T."/>
            <person name="Gomez Garrido J."/>
        </authorList>
    </citation>
    <scope>NUCLEOTIDE SEQUENCE</scope>
</reference>
<evidence type="ECO:0000313" key="1">
    <source>
        <dbReference type="EMBL" id="CAG6671400.1"/>
    </source>
</evidence>
<dbReference type="EMBL" id="HBUF01225988">
    <property type="protein sequence ID" value="CAG6671400.1"/>
    <property type="molecule type" value="Transcribed_RNA"/>
</dbReference>
<sequence length="105" mass="11936">MNYDFDFVFLTETWFVDYKNNDFSTIDVPALLLNERDTLDLTIHLSGTGRYLVSMLLINDTGLFIILNKRSLSDTPANTTFLGPLGERCMDLLHLVLSKMLVVST</sequence>
<dbReference type="AlphaFoldDB" id="A0A8D8SNK1"/>
<proteinExistence type="predicted"/>
<name>A0A8D8SNK1_9HEMI</name>